<dbReference type="EMBL" id="CAJNOL010000761">
    <property type="protein sequence ID" value="CAF1190591.1"/>
    <property type="molecule type" value="Genomic_DNA"/>
</dbReference>
<dbReference type="Proteomes" id="UP000663870">
    <property type="component" value="Unassembled WGS sequence"/>
</dbReference>
<keyword evidence="3" id="KW-1185">Reference proteome</keyword>
<sequence length="452" mass="50654">MYLSNSDVKDNANVDYTLQIRQTNTSPITSNPSQSSSPSCSALLVIDDNSNSEDLNVNNTNNIPNKPLLSSNAQMSHIQISTNLSPSTVDIVNNTVEQQRRRNSSIAKLLGGKPLHNQQYEEINQQILDSQSAQNITNTGDHGTDSGIQRTRSSITRTLLMNRERTNSMTEVPTKPQVVSTPPFSKDFEYLIRGESDKSDSEHSPFTPPQNNSTPKVSQNKNSSSKTNIQSTTQPKLKRKRSISKTPLMSPSKSITNVPPFSLHDPFDLKSSATNSVPLIHHQQSEFLHFNSSKRFCHSNQSQLQQPQQQGLSMKKPTTNQFSYPYDKVDMNTSVYNQFCIHHDRIPSNNCSRYTHSTKLILPSPVTTLSSSSGTEPHNNNNNNNNNKSTTMTSIRKSKSMLVQPELYEFPRQRSYCNMSNHSDAFLAASSEPSVPLKKRLLHAYNNEQRPT</sequence>
<proteinExistence type="predicted"/>
<feature type="region of interest" description="Disordered" evidence="1">
    <location>
        <begin position="366"/>
        <end position="391"/>
    </location>
</feature>
<name>A0A814VNW5_9BILA</name>
<evidence type="ECO:0000313" key="2">
    <source>
        <dbReference type="EMBL" id="CAF1190591.1"/>
    </source>
</evidence>
<feature type="compositionally biased region" description="Polar residues" evidence="1">
    <location>
        <begin position="167"/>
        <end position="183"/>
    </location>
</feature>
<comment type="caution">
    <text evidence="2">The sequence shown here is derived from an EMBL/GenBank/DDBJ whole genome shotgun (WGS) entry which is preliminary data.</text>
</comment>
<evidence type="ECO:0000313" key="3">
    <source>
        <dbReference type="Proteomes" id="UP000663870"/>
    </source>
</evidence>
<feature type="compositionally biased region" description="Polar residues" evidence="1">
    <location>
        <begin position="135"/>
        <end position="159"/>
    </location>
</feature>
<feature type="region of interest" description="Disordered" evidence="1">
    <location>
        <begin position="135"/>
        <end position="259"/>
    </location>
</feature>
<feature type="compositionally biased region" description="Polar residues" evidence="1">
    <location>
        <begin position="209"/>
        <end position="235"/>
    </location>
</feature>
<evidence type="ECO:0000256" key="1">
    <source>
        <dbReference type="SAM" id="MobiDB-lite"/>
    </source>
</evidence>
<reference evidence="2" key="1">
    <citation type="submission" date="2021-02" db="EMBL/GenBank/DDBJ databases">
        <authorList>
            <person name="Nowell W R."/>
        </authorList>
    </citation>
    <scope>NUCLEOTIDE SEQUENCE</scope>
</reference>
<feature type="compositionally biased region" description="Low complexity" evidence="1">
    <location>
        <begin position="366"/>
        <end position="387"/>
    </location>
</feature>
<feature type="compositionally biased region" description="Basic and acidic residues" evidence="1">
    <location>
        <begin position="186"/>
        <end position="203"/>
    </location>
</feature>
<gene>
    <name evidence="2" type="ORF">JXQ802_LOCUS23853</name>
</gene>
<protein>
    <submittedName>
        <fullName evidence="2">Uncharacterized protein</fullName>
    </submittedName>
</protein>
<dbReference type="AlphaFoldDB" id="A0A814VNW5"/>
<accession>A0A814VNW5</accession>
<feature type="compositionally biased region" description="Polar residues" evidence="1">
    <location>
        <begin position="244"/>
        <end position="259"/>
    </location>
</feature>
<organism evidence="2 3">
    <name type="scientific">Rotaria sordida</name>
    <dbReference type="NCBI Taxonomy" id="392033"/>
    <lineage>
        <taxon>Eukaryota</taxon>
        <taxon>Metazoa</taxon>
        <taxon>Spiralia</taxon>
        <taxon>Gnathifera</taxon>
        <taxon>Rotifera</taxon>
        <taxon>Eurotatoria</taxon>
        <taxon>Bdelloidea</taxon>
        <taxon>Philodinida</taxon>
        <taxon>Philodinidae</taxon>
        <taxon>Rotaria</taxon>
    </lineage>
</organism>